<dbReference type="RefSeq" id="WP_112653193.1">
    <property type="nucleotide sequence ID" value="NZ_CP043451.1"/>
</dbReference>
<dbReference type="EMBL" id="CP071880">
    <property type="protein sequence ID" value="QTE49705.1"/>
    <property type="molecule type" value="Genomic_DNA"/>
</dbReference>
<gene>
    <name evidence="1" type="ORF">DIU31_031070</name>
    <name evidence="2" type="ORF">J3L21_29945</name>
</gene>
<dbReference type="Proteomes" id="UP000663940">
    <property type="component" value="Chromosome"/>
</dbReference>
<sequence>MRIAILSIFILLQSVNPLSKPNSLFKYQHLHVVDMSKYAVLPVNQQFIDSWFGKEYCTTQLADADFVEIDNMLIKAVEDHNKKKEYGAIYNPDKYYKQVLAMINGKGEKEVYLNCLCAIRFPANWKKHLVNVMDGGNCYFQVRINLKTKQVISFSVNGIA</sequence>
<keyword evidence="4" id="KW-1185">Reference proteome</keyword>
<evidence type="ECO:0000313" key="2">
    <source>
        <dbReference type="EMBL" id="QTE49705.1"/>
    </source>
</evidence>
<reference evidence="1 3" key="1">
    <citation type="submission" date="2019-08" db="EMBL/GenBank/DDBJ databases">
        <title>Comparative genome analysis confer to the adaptation heavy metal polluted environment.</title>
        <authorList>
            <person name="Li Y."/>
        </authorList>
    </citation>
    <scope>NUCLEOTIDE SEQUENCE [LARGE SCALE GENOMIC DNA]</scope>
    <source>
        <strain evidence="1 3">P2</strain>
    </source>
</reference>
<dbReference type="EMBL" id="CP043451">
    <property type="protein sequence ID" value="QEM07729.1"/>
    <property type="molecule type" value="Genomic_DNA"/>
</dbReference>
<organism evidence="1 3">
    <name type="scientific">Mucilaginibacter rubeus</name>
    <dbReference type="NCBI Taxonomy" id="2027860"/>
    <lineage>
        <taxon>Bacteria</taxon>
        <taxon>Pseudomonadati</taxon>
        <taxon>Bacteroidota</taxon>
        <taxon>Sphingobacteriia</taxon>
        <taxon>Sphingobacteriales</taxon>
        <taxon>Sphingobacteriaceae</taxon>
        <taxon>Mucilaginibacter</taxon>
    </lineage>
</organism>
<name>A0AAE6MLP8_9SPHI</name>
<dbReference type="AlphaFoldDB" id="A0AAE6MLP8"/>
<evidence type="ECO:0000313" key="1">
    <source>
        <dbReference type="EMBL" id="QEM07729.1"/>
    </source>
</evidence>
<dbReference type="Proteomes" id="UP000250557">
    <property type="component" value="Chromosome"/>
</dbReference>
<evidence type="ECO:0000313" key="4">
    <source>
        <dbReference type="Proteomes" id="UP000663940"/>
    </source>
</evidence>
<protein>
    <submittedName>
        <fullName evidence="1">Uncharacterized protein</fullName>
    </submittedName>
</protein>
<proteinExistence type="predicted"/>
<evidence type="ECO:0000313" key="3">
    <source>
        <dbReference type="Proteomes" id="UP000250557"/>
    </source>
</evidence>
<reference evidence="2 4" key="2">
    <citation type="submission" date="2021-03" db="EMBL/GenBank/DDBJ databases">
        <title>Mucilaginibacter strains isolated from gold and copper mining confer multi heavy-metal resistance.</title>
        <authorList>
            <person name="Li Y."/>
        </authorList>
    </citation>
    <scope>NUCLEOTIDE SEQUENCE [LARGE SCALE GENOMIC DNA]</scope>
    <source>
        <strain evidence="2 4">P2-4</strain>
    </source>
</reference>
<accession>A0AAE6MLP8</accession>